<keyword evidence="4 6" id="KW-1133">Transmembrane helix</keyword>
<organism evidence="8 9">
    <name type="scientific">Heyndrickxia oleronia</name>
    <dbReference type="NCBI Taxonomy" id="38875"/>
    <lineage>
        <taxon>Bacteria</taxon>
        <taxon>Bacillati</taxon>
        <taxon>Bacillota</taxon>
        <taxon>Bacilli</taxon>
        <taxon>Bacillales</taxon>
        <taxon>Bacillaceae</taxon>
        <taxon>Heyndrickxia</taxon>
    </lineage>
</organism>
<dbReference type="Pfam" id="PF00528">
    <property type="entry name" value="BPD_transp_1"/>
    <property type="match status" value="1"/>
</dbReference>
<feature type="transmembrane region" description="Helical" evidence="6">
    <location>
        <begin position="209"/>
        <end position="228"/>
    </location>
</feature>
<feature type="transmembrane region" description="Helical" evidence="6">
    <location>
        <begin position="82"/>
        <end position="105"/>
    </location>
</feature>
<gene>
    <name evidence="8" type="ORF">P5X88_16940</name>
</gene>
<evidence type="ECO:0000256" key="3">
    <source>
        <dbReference type="ARBA" id="ARBA00022692"/>
    </source>
</evidence>
<feature type="transmembrane region" description="Helical" evidence="6">
    <location>
        <begin position="263"/>
        <end position="283"/>
    </location>
</feature>
<evidence type="ECO:0000259" key="7">
    <source>
        <dbReference type="Pfam" id="PF00528"/>
    </source>
</evidence>
<evidence type="ECO:0000313" key="8">
    <source>
        <dbReference type="EMBL" id="MDH5162622.1"/>
    </source>
</evidence>
<name>A0AAW6T0L6_9BACI</name>
<dbReference type="GO" id="GO:0055085">
    <property type="term" value="P:transmembrane transport"/>
    <property type="evidence" value="ECO:0007669"/>
    <property type="project" value="InterPro"/>
</dbReference>
<feature type="domain" description="ABC transmembrane type-1" evidence="7">
    <location>
        <begin position="101"/>
        <end position="294"/>
    </location>
</feature>
<evidence type="ECO:0000256" key="6">
    <source>
        <dbReference type="SAM" id="Phobius"/>
    </source>
</evidence>
<comment type="subcellular location">
    <subcellularLocation>
        <location evidence="1">Membrane</location>
        <topology evidence="1">Multi-pass membrane protein</topology>
    </subcellularLocation>
</comment>
<feature type="transmembrane region" description="Helical" evidence="6">
    <location>
        <begin position="143"/>
        <end position="163"/>
    </location>
</feature>
<dbReference type="GO" id="GO:0016020">
    <property type="term" value="C:membrane"/>
    <property type="evidence" value="ECO:0007669"/>
    <property type="project" value="UniProtKB-SubCell"/>
</dbReference>
<feature type="transmembrane region" description="Helical" evidence="6">
    <location>
        <begin position="117"/>
        <end position="137"/>
    </location>
</feature>
<dbReference type="AlphaFoldDB" id="A0AAW6T0L6"/>
<evidence type="ECO:0000256" key="2">
    <source>
        <dbReference type="ARBA" id="ARBA00022448"/>
    </source>
</evidence>
<dbReference type="Proteomes" id="UP001159179">
    <property type="component" value="Unassembled WGS sequence"/>
</dbReference>
<sequence length="302" mass="34289">MKNWSLLIGSSIFFIIFLTGFLAPHLPFVDNQLTENVLMRDEQGKPLVPAYAPSKDYPWGSDYKGVDVLSILLLGTKETLTIIFSIAILRYIMAIPLAIGAFYIQIIRSILKGWNQLFSYFPPILFVVMIVGIPFIFYSNVHAVWMVLILATIEVGRVADIFLSKMENTSQKPFLESGIVGGCSRFTLFKNYFWPDLQPHILTNFFNDLARVLFLIAQLGVIGVFLSHDFFSQRGGTFEAINSSNSWPALLVDIHQDMWGHEWIPVSSIMMITITLFSIHLISDGLEKYFQRKYNKSQGVGI</sequence>
<keyword evidence="3 6" id="KW-0812">Transmembrane</keyword>
<proteinExistence type="predicted"/>
<keyword evidence="5 6" id="KW-0472">Membrane</keyword>
<dbReference type="SUPFAM" id="SSF161098">
    <property type="entry name" value="MetI-like"/>
    <property type="match status" value="1"/>
</dbReference>
<dbReference type="Gene3D" id="1.10.3720.10">
    <property type="entry name" value="MetI-like"/>
    <property type="match status" value="1"/>
</dbReference>
<dbReference type="PANTHER" id="PTHR43839:SF3">
    <property type="entry name" value="OLIGOPEPTIDE ABC TRANSPORTER, PERMEASE PROTEIN"/>
    <property type="match status" value="1"/>
</dbReference>
<dbReference type="InterPro" id="IPR035906">
    <property type="entry name" value="MetI-like_sf"/>
</dbReference>
<evidence type="ECO:0000256" key="4">
    <source>
        <dbReference type="ARBA" id="ARBA00022989"/>
    </source>
</evidence>
<dbReference type="InterPro" id="IPR000515">
    <property type="entry name" value="MetI-like"/>
</dbReference>
<accession>A0AAW6T0L6</accession>
<evidence type="ECO:0000313" key="9">
    <source>
        <dbReference type="Proteomes" id="UP001159179"/>
    </source>
</evidence>
<feature type="transmembrane region" description="Helical" evidence="6">
    <location>
        <begin position="7"/>
        <end position="26"/>
    </location>
</feature>
<comment type="caution">
    <text evidence="8">The sequence shown here is derived from an EMBL/GenBank/DDBJ whole genome shotgun (WGS) entry which is preliminary data.</text>
</comment>
<protein>
    <submittedName>
        <fullName evidence="8">ABC transporter permease subunit</fullName>
    </submittedName>
</protein>
<dbReference type="CDD" id="cd06261">
    <property type="entry name" value="TM_PBP2"/>
    <property type="match status" value="1"/>
</dbReference>
<dbReference type="PANTHER" id="PTHR43839">
    <property type="entry name" value="OPPC IN A BINDING PROTEIN-DEPENDENT TRANSPORT SYSTEM"/>
    <property type="match status" value="1"/>
</dbReference>
<dbReference type="RefSeq" id="WP_280617492.1">
    <property type="nucleotide sequence ID" value="NZ_JAROYP010000010.1"/>
</dbReference>
<keyword evidence="2" id="KW-0813">Transport</keyword>
<reference evidence="8" key="1">
    <citation type="submission" date="2023-03" db="EMBL/GenBank/DDBJ databases">
        <title>Bacterial isolates from washroom surfaces on a university campus.</title>
        <authorList>
            <person name="Holman D.B."/>
            <person name="Gzyl K.E."/>
            <person name="Taheri A.E."/>
        </authorList>
    </citation>
    <scope>NUCLEOTIDE SEQUENCE</scope>
    <source>
        <strain evidence="8">RD03</strain>
    </source>
</reference>
<evidence type="ECO:0000256" key="5">
    <source>
        <dbReference type="ARBA" id="ARBA00023136"/>
    </source>
</evidence>
<dbReference type="EMBL" id="JAROYP010000010">
    <property type="protein sequence ID" value="MDH5162622.1"/>
    <property type="molecule type" value="Genomic_DNA"/>
</dbReference>
<evidence type="ECO:0000256" key="1">
    <source>
        <dbReference type="ARBA" id="ARBA00004141"/>
    </source>
</evidence>